<proteinExistence type="predicted"/>
<evidence type="ECO:0000256" key="1">
    <source>
        <dbReference type="SAM" id="MobiDB-lite"/>
    </source>
</evidence>
<dbReference type="EMBL" id="MCGT01000012">
    <property type="protein sequence ID" value="ORX55090.1"/>
    <property type="molecule type" value="Genomic_DNA"/>
</dbReference>
<gene>
    <name evidence="2" type="ORF">DM01DRAFT_1383031</name>
</gene>
<evidence type="ECO:0000313" key="2">
    <source>
        <dbReference type="EMBL" id="ORX55090.1"/>
    </source>
</evidence>
<dbReference type="Proteomes" id="UP000242146">
    <property type="component" value="Unassembled WGS sequence"/>
</dbReference>
<organism evidence="2 3">
    <name type="scientific">Hesseltinella vesiculosa</name>
    <dbReference type="NCBI Taxonomy" id="101127"/>
    <lineage>
        <taxon>Eukaryota</taxon>
        <taxon>Fungi</taxon>
        <taxon>Fungi incertae sedis</taxon>
        <taxon>Mucoromycota</taxon>
        <taxon>Mucoromycotina</taxon>
        <taxon>Mucoromycetes</taxon>
        <taxon>Mucorales</taxon>
        <taxon>Cunninghamellaceae</taxon>
        <taxon>Hesseltinella</taxon>
    </lineage>
</organism>
<feature type="region of interest" description="Disordered" evidence="1">
    <location>
        <begin position="63"/>
        <end position="130"/>
    </location>
</feature>
<name>A0A1X2GJF5_9FUNG</name>
<dbReference type="AlphaFoldDB" id="A0A1X2GJF5"/>
<protein>
    <submittedName>
        <fullName evidence="2">Uncharacterized protein</fullName>
    </submittedName>
</protein>
<evidence type="ECO:0000313" key="3">
    <source>
        <dbReference type="Proteomes" id="UP000242146"/>
    </source>
</evidence>
<comment type="caution">
    <text evidence="2">The sequence shown here is derived from an EMBL/GenBank/DDBJ whole genome shotgun (WGS) entry which is preliminary data.</text>
</comment>
<keyword evidence="3" id="KW-1185">Reference proteome</keyword>
<sequence length="149" mass="16212">MSYSDPMLLGQTPHVNDMANSFFATPPSNPADIACPDLREHHNAKSDIITSFFAPRSSALASEKLSETTQHKGHHGLLSTLLSHSSPTHETSPDTQPLHMQEDDPSNDIASSFFCPPPANDSSDFIKRNSIAEGADINSSFFPPRPPKE</sequence>
<reference evidence="2 3" key="1">
    <citation type="submission" date="2016-07" db="EMBL/GenBank/DDBJ databases">
        <title>Pervasive Adenine N6-methylation of Active Genes in Fungi.</title>
        <authorList>
            <consortium name="DOE Joint Genome Institute"/>
            <person name="Mondo S.J."/>
            <person name="Dannebaum R.O."/>
            <person name="Kuo R.C."/>
            <person name="Labutti K."/>
            <person name="Haridas S."/>
            <person name="Kuo A."/>
            <person name="Salamov A."/>
            <person name="Ahrendt S.R."/>
            <person name="Lipzen A."/>
            <person name="Sullivan W."/>
            <person name="Andreopoulos W.B."/>
            <person name="Clum A."/>
            <person name="Lindquist E."/>
            <person name="Daum C."/>
            <person name="Ramamoorthy G.K."/>
            <person name="Gryganskyi A."/>
            <person name="Culley D."/>
            <person name="Magnuson J.K."/>
            <person name="James T.Y."/>
            <person name="O'Malley M.A."/>
            <person name="Stajich J.E."/>
            <person name="Spatafora J.W."/>
            <person name="Visel A."/>
            <person name="Grigoriev I.V."/>
        </authorList>
    </citation>
    <scope>NUCLEOTIDE SEQUENCE [LARGE SCALE GENOMIC DNA]</scope>
    <source>
        <strain evidence="2 3">NRRL 3301</strain>
    </source>
</reference>
<feature type="compositionally biased region" description="Low complexity" evidence="1">
    <location>
        <begin position="76"/>
        <end position="95"/>
    </location>
</feature>
<accession>A0A1X2GJF5</accession>